<accession>A0AAE1B2E0</accession>
<dbReference type="Proteomes" id="UP001283361">
    <property type="component" value="Unassembled WGS sequence"/>
</dbReference>
<dbReference type="AlphaFoldDB" id="A0AAE1B2E0"/>
<sequence>MDKFGFGVDKWAWYTVSDILHYYEHECNVNSLDLDRGDAWFLEWIQRAPGPGQGGRLVPRVDTAGSESGQLGVDVVVVVVVVVVEVSTTTTMSATSTAWTWTGGTPGSSSGFSGQ</sequence>
<name>A0AAE1B2E0_9GAST</name>
<comment type="caution">
    <text evidence="1">The sequence shown here is derived from an EMBL/GenBank/DDBJ whole genome shotgun (WGS) entry which is preliminary data.</text>
</comment>
<evidence type="ECO:0000313" key="2">
    <source>
        <dbReference type="Proteomes" id="UP001283361"/>
    </source>
</evidence>
<reference evidence="1" key="1">
    <citation type="journal article" date="2023" name="G3 (Bethesda)">
        <title>A reference genome for the long-term kleptoplast-retaining sea slug Elysia crispata morphotype clarki.</title>
        <authorList>
            <person name="Eastman K.E."/>
            <person name="Pendleton A.L."/>
            <person name="Shaikh M.A."/>
            <person name="Suttiyut T."/>
            <person name="Ogas R."/>
            <person name="Tomko P."/>
            <person name="Gavelis G."/>
            <person name="Widhalm J.R."/>
            <person name="Wisecaver J.H."/>
        </authorList>
    </citation>
    <scope>NUCLEOTIDE SEQUENCE</scope>
    <source>
        <strain evidence="1">ECLA1</strain>
    </source>
</reference>
<proteinExistence type="predicted"/>
<keyword evidence="2" id="KW-1185">Reference proteome</keyword>
<gene>
    <name evidence="1" type="ORF">RRG08_047324</name>
</gene>
<organism evidence="1 2">
    <name type="scientific">Elysia crispata</name>
    <name type="common">lettuce slug</name>
    <dbReference type="NCBI Taxonomy" id="231223"/>
    <lineage>
        <taxon>Eukaryota</taxon>
        <taxon>Metazoa</taxon>
        <taxon>Spiralia</taxon>
        <taxon>Lophotrochozoa</taxon>
        <taxon>Mollusca</taxon>
        <taxon>Gastropoda</taxon>
        <taxon>Heterobranchia</taxon>
        <taxon>Euthyneura</taxon>
        <taxon>Panpulmonata</taxon>
        <taxon>Sacoglossa</taxon>
        <taxon>Placobranchoidea</taxon>
        <taxon>Plakobranchidae</taxon>
        <taxon>Elysia</taxon>
    </lineage>
</organism>
<dbReference type="EMBL" id="JAWDGP010000681">
    <property type="protein sequence ID" value="KAK3798413.1"/>
    <property type="molecule type" value="Genomic_DNA"/>
</dbReference>
<evidence type="ECO:0000313" key="1">
    <source>
        <dbReference type="EMBL" id="KAK3798413.1"/>
    </source>
</evidence>
<protein>
    <submittedName>
        <fullName evidence="1">Uncharacterized protein</fullName>
    </submittedName>
</protein>